<dbReference type="EMBL" id="FNVA01000006">
    <property type="protein sequence ID" value="SEG53550.1"/>
    <property type="molecule type" value="Genomic_DNA"/>
</dbReference>
<gene>
    <name evidence="7" type="ORF">SAMN05421819_3364</name>
</gene>
<dbReference type="CDD" id="cd01948">
    <property type="entry name" value="EAL"/>
    <property type="match status" value="1"/>
</dbReference>
<dbReference type="InterPro" id="IPR043128">
    <property type="entry name" value="Rev_trsase/Diguanyl_cyclase"/>
</dbReference>
<dbReference type="SUPFAM" id="SSF55073">
    <property type="entry name" value="Nucleotide cyclase"/>
    <property type="match status" value="1"/>
</dbReference>
<dbReference type="PROSITE" id="PS50112">
    <property type="entry name" value="PAS"/>
    <property type="match status" value="2"/>
</dbReference>
<dbReference type="Proteomes" id="UP000236728">
    <property type="component" value="Unassembled WGS sequence"/>
</dbReference>
<dbReference type="SMART" id="SM00267">
    <property type="entry name" value="GGDEF"/>
    <property type="match status" value="1"/>
</dbReference>
<accession>A0A1H6AZ17</accession>
<feature type="domain" description="PAS" evidence="3">
    <location>
        <begin position="209"/>
        <end position="273"/>
    </location>
</feature>
<feature type="domain" description="PAS" evidence="3">
    <location>
        <begin position="96"/>
        <end position="136"/>
    </location>
</feature>
<sequence>MTVISRTSARRKLLLASGFLMMAFLLLYLRPGSGWTEFLILSLLIALAMLCSGQIAYLHSRKVLRALRLAKRERTLFKAVAENSQGAFYICKPMCDSSGRVVDFRITYANRKAEELFGRSRLDLVGQSTSVIIPDSARSEVVGAWSRVAVTGIAEELDMAFTPRNSLPATCITRISPLGGSVAVSTLQSNEEAVAASRLQELSAFSQSIIESAPISMIATDISGTVMAMNSAAERLTYFRKHDLVGQHSLLLLHDPAEISARTIQLSRDLEEPIAAGFQSLIARASYGQQDTREWTYVRRDGSRASVSLTMMALQTPDKQITGYLAIAYDITERKKLTDSITHMAHYDQLTGLPNRVLLNDRMEQGIERARRFNQRMAVYMVGIDHFKRINESLGHSGGDAVLSFFSRQLLSAVRRTDTVARVGGDEFVVLMPDFRDSADAARCADLMIQKITTPVNVGGSEIRVNASIGYCLFPEDGDNGETLLRNADVAMHEAKSGGRGLAVAYTGNLQREAADRLKMEEELRHAVQNGELELHYQPQVRCSNGEVTGMEMLLRWNNPRRGFVPPTTFIPIAEKAGLLVRIGEWSMRQACKDVVKLQRQMGRELTVAVNLSAWQFSQRNLIEVVTESINDSGLPAKCLEIEITEQMLMTNSTTVMETMRKIRELGVTIAIDDFGTGFSSFSYILQYEVDRLKIDRCFIDRSTQDAGAAAVVRTIIAMAHGLNIEVVAEGVETTAQMNFLLRRKCDQVQGWLFARAVPIEAFAAVVERIDAFVAEQQRLAVEDKRSVIEGLPVTSDTVQSMFTNVEDDSPSDDDSRPHRRISDALRVQ</sequence>
<dbReference type="InterPro" id="IPR035919">
    <property type="entry name" value="EAL_sf"/>
</dbReference>
<dbReference type="Gene3D" id="3.30.70.270">
    <property type="match status" value="1"/>
</dbReference>
<proteinExistence type="predicted"/>
<dbReference type="CDD" id="cd01949">
    <property type="entry name" value="GGDEF"/>
    <property type="match status" value="1"/>
</dbReference>
<dbReference type="SUPFAM" id="SSF141868">
    <property type="entry name" value="EAL domain-like"/>
    <property type="match status" value="1"/>
</dbReference>
<dbReference type="Pfam" id="PF08448">
    <property type="entry name" value="PAS_4"/>
    <property type="match status" value="2"/>
</dbReference>
<dbReference type="PROSITE" id="PS50887">
    <property type="entry name" value="GGDEF"/>
    <property type="match status" value="1"/>
</dbReference>
<dbReference type="InterPro" id="IPR052155">
    <property type="entry name" value="Biofilm_reg_signaling"/>
</dbReference>
<dbReference type="Pfam" id="PF00990">
    <property type="entry name" value="GGDEF"/>
    <property type="match status" value="1"/>
</dbReference>
<feature type="domain" description="EAL" evidence="5">
    <location>
        <begin position="517"/>
        <end position="771"/>
    </location>
</feature>
<keyword evidence="2" id="KW-0812">Transmembrane</keyword>
<keyword evidence="2" id="KW-0472">Membrane</keyword>
<feature type="domain" description="PAC" evidence="4">
    <location>
        <begin position="291"/>
        <end position="343"/>
    </location>
</feature>
<dbReference type="AlphaFoldDB" id="A0A1H6AZ17"/>
<reference evidence="7 8" key="1">
    <citation type="submission" date="2016-10" db="EMBL/GenBank/DDBJ databases">
        <authorList>
            <person name="de Groot N.N."/>
        </authorList>
    </citation>
    <scope>NUCLEOTIDE SEQUENCE [LARGE SCALE GENOMIC DNA]</scope>
    <source>
        <strain evidence="7 8">DSM 22489</strain>
    </source>
</reference>
<evidence type="ECO:0000256" key="2">
    <source>
        <dbReference type="SAM" id="Phobius"/>
    </source>
</evidence>
<dbReference type="InterPro" id="IPR000014">
    <property type="entry name" value="PAS"/>
</dbReference>
<dbReference type="InterPro" id="IPR000700">
    <property type="entry name" value="PAS-assoc_C"/>
</dbReference>
<dbReference type="InterPro" id="IPR035965">
    <property type="entry name" value="PAS-like_dom_sf"/>
</dbReference>
<dbReference type="InterPro" id="IPR001633">
    <property type="entry name" value="EAL_dom"/>
</dbReference>
<dbReference type="InterPro" id="IPR000160">
    <property type="entry name" value="GGDEF_dom"/>
</dbReference>
<dbReference type="InterPro" id="IPR013656">
    <property type="entry name" value="PAS_4"/>
</dbReference>
<evidence type="ECO:0000313" key="8">
    <source>
        <dbReference type="Proteomes" id="UP000236728"/>
    </source>
</evidence>
<dbReference type="CDD" id="cd00130">
    <property type="entry name" value="PAS"/>
    <property type="match status" value="2"/>
</dbReference>
<dbReference type="PANTHER" id="PTHR44757:SF2">
    <property type="entry name" value="BIOFILM ARCHITECTURE MAINTENANCE PROTEIN MBAA"/>
    <property type="match status" value="1"/>
</dbReference>
<name>A0A1H6AZ17_9BACT</name>
<evidence type="ECO:0000259" key="6">
    <source>
        <dbReference type="PROSITE" id="PS50887"/>
    </source>
</evidence>
<feature type="compositionally biased region" description="Basic and acidic residues" evidence="1">
    <location>
        <begin position="814"/>
        <end position="829"/>
    </location>
</feature>
<dbReference type="SMART" id="SM00091">
    <property type="entry name" value="PAS"/>
    <property type="match status" value="2"/>
</dbReference>
<dbReference type="OrthoDB" id="101222at2"/>
<evidence type="ECO:0000256" key="1">
    <source>
        <dbReference type="SAM" id="MobiDB-lite"/>
    </source>
</evidence>
<keyword evidence="2" id="KW-1133">Transmembrane helix</keyword>
<dbReference type="Pfam" id="PF00563">
    <property type="entry name" value="EAL"/>
    <property type="match status" value="1"/>
</dbReference>
<dbReference type="Gene3D" id="3.30.450.20">
    <property type="entry name" value="PAS domain"/>
    <property type="match status" value="2"/>
</dbReference>
<evidence type="ECO:0000313" key="7">
    <source>
        <dbReference type="EMBL" id="SEG53550.1"/>
    </source>
</evidence>
<evidence type="ECO:0000259" key="4">
    <source>
        <dbReference type="PROSITE" id="PS50113"/>
    </source>
</evidence>
<dbReference type="Gene3D" id="3.20.20.450">
    <property type="entry name" value="EAL domain"/>
    <property type="match status" value="1"/>
</dbReference>
<protein>
    <submittedName>
        <fullName evidence="7">PAS domain S-box-containing protein/diguanylate cyclase (GGDEF) domain-containing protein</fullName>
    </submittedName>
</protein>
<feature type="transmembrane region" description="Helical" evidence="2">
    <location>
        <begin position="12"/>
        <end position="29"/>
    </location>
</feature>
<feature type="region of interest" description="Disordered" evidence="1">
    <location>
        <begin position="804"/>
        <end position="829"/>
    </location>
</feature>
<keyword evidence="8" id="KW-1185">Reference proteome</keyword>
<feature type="domain" description="GGDEF" evidence="6">
    <location>
        <begin position="375"/>
        <end position="508"/>
    </location>
</feature>
<dbReference type="SMART" id="SM00052">
    <property type="entry name" value="EAL"/>
    <property type="match status" value="1"/>
</dbReference>
<dbReference type="PROSITE" id="PS50883">
    <property type="entry name" value="EAL"/>
    <property type="match status" value="1"/>
</dbReference>
<dbReference type="SUPFAM" id="SSF55785">
    <property type="entry name" value="PYP-like sensor domain (PAS domain)"/>
    <property type="match status" value="2"/>
</dbReference>
<dbReference type="SMART" id="SM00086">
    <property type="entry name" value="PAC"/>
    <property type="match status" value="1"/>
</dbReference>
<dbReference type="InterPro" id="IPR029787">
    <property type="entry name" value="Nucleotide_cyclase"/>
</dbReference>
<dbReference type="FunFam" id="3.20.20.450:FF:000001">
    <property type="entry name" value="Cyclic di-GMP phosphodiesterase yahA"/>
    <property type="match status" value="1"/>
</dbReference>
<organism evidence="7 8">
    <name type="scientific">Bryocella elongata</name>
    <dbReference type="NCBI Taxonomy" id="863522"/>
    <lineage>
        <taxon>Bacteria</taxon>
        <taxon>Pseudomonadati</taxon>
        <taxon>Acidobacteriota</taxon>
        <taxon>Terriglobia</taxon>
        <taxon>Terriglobales</taxon>
        <taxon>Acidobacteriaceae</taxon>
        <taxon>Bryocella</taxon>
    </lineage>
</organism>
<evidence type="ECO:0000259" key="5">
    <source>
        <dbReference type="PROSITE" id="PS50883"/>
    </source>
</evidence>
<dbReference type="RefSeq" id="WP_103934242.1">
    <property type="nucleotide sequence ID" value="NZ_FNVA01000006.1"/>
</dbReference>
<dbReference type="InterPro" id="IPR001610">
    <property type="entry name" value="PAC"/>
</dbReference>
<evidence type="ECO:0000259" key="3">
    <source>
        <dbReference type="PROSITE" id="PS50112"/>
    </source>
</evidence>
<dbReference type="NCBIfam" id="TIGR00229">
    <property type="entry name" value="sensory_box"/>
    <property type="match status" value="1"/>
</dbReference>
<dbReference type="PROSITE" id="PS50113">
    <property type="entry name" value="PAC"/>
    <property type="match status" value="1"/>
</dbReference>
<dbReference type="NCBIfam" id="TIGR00254">
    <property type="entry name" value="GGDEF"/>
    <property type="match status" value="1"/>
</dbReference>
<dbReference type="PANTHER" id="PTHR44757">
    <property type="entry name" value="DIGUANYLATE CYCLASE DGCP"/>
    <property type="match status" value="1"/>
</dbReference>